<dbReference type="InterPro" id="IPR008271">
    <property type="entry name" value="Ser/Thr_kinase_AS"/>
</dbReference>
<dbReference type="PROSITE" id="PS50011">
    <property type="entry name" value="PROTEIN_KINASE_DOM"/>
    <property type="match status" value="1"/>
</dbReference>
<evidence type="ECO:0000256" key="3">
    <source>
        <dbReference type="ARBA" id="ARBA00022527"/>
    </source>
</evidence>
<evidence type="ECO:0000256" key="2">
    <source>
        <dbReference type="ARBA" id="ARBA00012513"/>
    </source>
</evidence>
<dbReference type="Gramene" id="TraesARI6A03G03233410.1">
    <property type="protein sequence ID" value="TraesARI6A03G03233410.1"/>
    <property type="gene ID" value="TraesARI6A03G03233410"/>
</dbReference>
<dbReference type="SMART" id="SM00220">
    <property type="entry name" value="S_TKc"/>
    <property type="match status" value="1"/>
</dbReference>
<evidence type="ECO:0000313" key="21">
    <source>
        <dbReference type="EnsemblPlants" id="TraesCS6A02G122200.3"/>
    </source>
</evidence>
<evidence type="ECO:0000256" key="6">
    <source>
        <dbReference type="ARBA" id="ARBA00022679"/>
    </source>
</evidence>
<evidence type="ECO:0000256" key="14">
    <source>
        <dbReference type="ARBA" id="ARBA00023136"/>
    </source>
</evidence>
<dbReference type="Gene3D" id="3.80.10.10">
    <property type="entry name" value="Ribonuclease Inhibitor"/>
    <property type="match status" value="1"/>
</dbReference>
<evidence type="ECO:0000256" key="16">
    <source>
        <dbReference type="ARBA" id="ARBA00047899"/>
    </source>
</evidence>
<feature type="transmembrane region" description="Helical" evidence="19">
    <location>
        <begin position="440"/>
        <end position="462"/>
    </location>
</feature>
<evidence type="ECO:0000256" key="12">
    <source>
        <dbReference type="ARBA" id="ARBA00022840"/>
    </source>
</evidence>
<evidence type="ECO:0000256" key="7">
    <source>
        <dbReference type="ARBA" id="ARBA00022692"/>
    </source>
</evidence>
<dbReference type="PaxDb" id="4565-Traes_6AS_D84DEB418.2"/>
<keyword evidence="15" id="KW-0675">Receptor</keyword>
<organism evidence="21">
    <name type="scientific">Triticum aestivum</name>
    <name type="common">Wheat</name>
    <dbReference type="NCBI Taxonomy" id="4565"/>
    <lineage>
        <taxon>Eukaryota</taxon>
        <taxon>Viridiplantae</taxon>
        <taxon>Streptophyta</taxon>
        <taxon>Embryophyta</taxon>
        <taxon>Tracheophyta</taxon>
        <taxon>Spermatophyta</taxon>
        <taxon>Magnoliopsida</taxon>
        <taxon>Liliopsida</taxon>
        <taxon>Poales</taxon>
        <taxon>Poaceae</taxon>
        <taxon>BOP clade</taxon>
        <taxon>Pooideae</taxon>
        <taxon>Triticodae</taxon>
        <taxon>Triticeae</taxon>
        <taxon>Triticinae</taxon>
        <taxon>Triticum</taxon>
    </lineage>
</organism>
<dbReference type="OMA" id="WKIIEVA"/>
<dbReference type="Gene3D" id="1.10.510.10">
    <property type="entry name" value="Transferase(Phosphotransferase) domain 1"/>
    <property type="match status" value="1"/>
</dbReference>
<keyword evidence="7 19" id="KW-0812">Transmembrane</keyword>
<keyword evidence="4" id="KW-0597">Phosphoprotein</keyword>
<evidence type="ECO:0000256" key="11">
    <source>
        <dbReference type="ARBA" id="ARBA00022777"/>
    </source>
</evidence>
<reference evidence="21" key="2">
    <citation type="submission" date="2018-10" db="UniProtKB">
        <authorList>
            <consortium name="EnsemblPlants"/>
        </authorList>
    </citation>
    <scope>IDENTIFICATION</scope>
</reference>
<dbReference type="CDD" id="cd14066">
    <property type="entry name" value="STKc_IRAK"/>
    <property type="match status" value="1"/>
</dbReference>
<evidence type="ECO:0000256" key="9">
    <source>
        <dbReference type="ARBA" id="ARBA00022737"/>
    </source>
</evidence>
<dbReference type="FunFam" id="1.10.510.10:FF:000146">
    <property type="entry name" value="LRR receptor-like serine/threonine-protein kinase IOS1"/>
    <property type="match status" value="1"/>
</dbReference>
<evidence type="ECO:0000259" key="20">
    <source>
        <dbReference type="PROSITE" id="PS50011"/>
    </source>
</evidence>
<name>A0A3B6NKP8_WHEAT</name>
<keyword evidence="11" id="KW-0418">Kinase</keyword>
<dbReference type="Gramene" id="TraesKAR6A01G0063870.2">
    <property type="protein sequence ID" value="cds.TraesKAR6A01G0063870.2"/>
    <property type="gene ID" value="TraesKAR6A01G0063870"/>
</dbReference>
<dbReference type="Pfam" id="PF13855">
    <property type="entry name" value="LRR_8"/>
    <property type="match status" value="1"/>
</dbReference>
<dbReference type="PROSITE" id="PS00108">
    <property type="entry name" value="PROTEIN_KINASE_ST"/>
    <property type="match status" value="1"/>
</dbReference>
<comment type="subcellular location">
    <subcellularLocation>
        <location evidence="1">Membrane</location>
        <topology evidence="1">Single-pass membrane protein</topology>
    </subcellularLocation>
</comment>
<evidence type="ECO:0000256" key="1">
    <source>
        <dbReference type="ARBA" id="ARBA00004167"/>
    </source>
</evidence>
<evidence type="ECO:0000256" key="13">
    <source>
        <dbReference type="ARBA" id="ARBA00022989"/>
    </source>
</evidence>
<dbReference type="PANTHER" id="PTHR45631">
    <property type="entry name" value="OS07G0107800 PROTEIN-RELATED"/>
    <property type="match status" value="1"/>
</dbReference>
<evidence type="ECO:0000256" key="17">
    <source>
        <dbReference type="ARBA" id="ARBA00048679"/>
    </source>
</evidence>
<dbReference type="InterPro" id="IPR001611">
    <property type="entry name" value="Leu-rich_rpt"/>
</dbReference>
<gene>
    <name evidence="21" type="primary">LOC123132273</name>
</gene>
<evidence type="ECO:0000256" key="19">
    <source>
        <dbReference type="SAM" id="Phobius"/>
    </source>
</evidence>
<dbReference type="Gramene" id="TraesLDM6A03G03281270.1">
    <property type="protein sequence ID" value="TraesLDM6A03G03281270.1"/>
    <property type="gene ID" value="TraesLDM6A03G03281270"/>
</dbReference>
<keyword evidence="14 19" id="KW-0472">Membrane</keyword>
<dbReference type="Gene3D" id="3.30.200.20">
    <property type="entry name" value="Phosphorylase Kinase, domain 1"/>
    <property type="match status" value="1"/>
</dbReference>
<dbReference type="InterPro" id="IPR000719">
    <property type="entry name" value="Prot_kinase_dom"/>
</dbReference>
<feature type="compositionally biased region" description="Low complexity" evidence="18">
    <location>
        <begin position="810"/>
        <end position="826"/>
    </location>
</feature>
<dbReference type="EnsemblPlants" id="TraesCS6A02G122200.3">
    <property type="protein sequence ID" value="TraesCS6A02G122200.3"/>
    <property type="gene ID" value="TraesCS6A02G122200"/>
</dbReference>
<evidence type="ECO:0000313" key="22">
    <source>
        <dbReference type="Proteomes" id="UP000019116"/>
    </source>
</evidence>
<reference evidence="21" key="1">
    <citation type="submission" date="2018-08" db="EMBL/GenBank/DDBJ databases">
        <authorList>
            <person name="Rossello M."/>
        </authorList>
    </citation>
    <scope>NUCLEOTIDE SEQUENCE [LARGE SCALE GENOMIC DNA]</scope>
    <source>
        <strain evidence="21">cv. Chinese Spring</strain>
    </source>
</reference>
<dbReference type="SUPFAM" id="SSF56112">
    <property type="entry name" value="Protein kinase-like (PK-like)"/>
    <property type="match status" value="1"/>
</dbReference>
<dbReference type="EC" id="2.7.11.1" evidence="2"/>
<keyword evidence="10" id="KW-0547">Nucleotide-binding</keyword>
<dbReference type="Gramene" id="TraesJAG6A03G03272720.1">
    <property type="protein sequence ID" value="TraesJAG6A03G03272720.1"/>
    <property type="gene ID" value="TraesJAG6A03G03272720"/>
</dbReference>
<dbReference type="Proteomes" id="UP000019116">
    <property type="component" value="Chromosome 6A"/>
</dbReference>
<dbReference type="FunFam" id="3.30.200.20:FF:000178">
    <property type="entry name" value="serine/threonine-protein kinase PBS1-like"/>
    <property type="match status" value="1"/>
</dbReference>
<dbReference type="AlphaFoldDB" id="A0A3B6NKP8"/>
<keyword evidence="6" id="KW-0808">Transferase</keyword>
<keyword evidence="3" id="KW-0723">Serine/threonine-protein kinase</keyword>
<keyword evidence="12" id="KW-0067">ATP-binding</keyword>
<dbReference type="SMR" id="A0A3B6NKP8"/>
<dbReference type="Pfam" id="PF07714">
    <property type="entry name" value="PK_Tyr_Ser-Thr"/>
    <property type="match status" value="1"/>
</dbReference>
<comment type="catalytic activity">
    <reaction evidence="16">
        <text>L-threonyl-[protein] + ATP = O-phospho-L-threonyl-[protein] + ADP + H(+)</text>
        <dbReference type="Rhea" id="RHEA:46608"/>
        <dbReference type="Rhea" id="RHEA-COMP:11060"/>
        <dbReference type="Rhea" id="RHEA-COMP:11605"/>
        <dbReference type="ChEBI" id="CHEBI:15378"/>
        <dbReference type="ChEBI" id="CHEBI:30013"/>
        <dbReference type="ChEBI" id="CHEBI:30616"/>
        <dbReference type="ChEBI" id="CHEBI:61977"/>
        <dbReference type="ChEBI" id="CHEBI:456216"/>
        <dbReference type="EC" id="2.7.11.1"/>
    </reaction>
</comment>
<evidence type="ECO:0000256" key="4">
    <source>
        <dbReference type="ARBA" id="ARBA00022553"/>
    </source>
</evidence>
<feature type="domain" description="Protein kinase" evidence="20">
    <location>
        <begin position="499"/>
        <end position="773"/>
    </location>
</feature>
<dbReference type="Gramene" id="TraesCS6A02G122200.3">
    <property type="protein sequence ID" value="TraesCS6A02G122200.3"/>
    <property type="gene ID" value="TraesCS6A02G122200"/>
</dbReference>
<evidence type="ECO:0000256" key="18">
    <source>
        <dbReference type="SAM" id="MobiDB-lite"/>
    </source>
</evidence>
<dbReference type="FunFam" id="3.80.10.10:FF:000129">
    <property type="entry name" value="Leucine-rich repeat receptor-like kinase"/>
    <property type="match status" value="1"/>
</dbReference>
<dbReference type="OrthoDB" id="2017114at2759"/>
<dbReference type="SUPFAM" id="SSF52058">
    <property type="entry name" value="L domain-like"/>
    <property type="match status" value="1"/>
</dbReference>
<keyword evidence="5" id="KW-0433">Leucine-rich repeat</keyword>
<sequence length="826" mass="91120">MVYVSDYGFITTGENRIISSDYMEPSLAKRYSNLRFFPHGPRNCYTLRSLVMGNKYLVRAAFYYGNYDGLGKPPVFDLYLGANYWHEVNYSDAGAFNWMDIILVAPTDYLQVCLVNKGMGNPFISGLDLRPLNTTLYPEVNASQSLVLVNSNRFHMGPTDNSIIRYPSDPQDRIWTTYNAIPNCTKISATSPIHNNLRAVYDVPPSVMQNAATVNSSRIDFSWNPSDPSANISSKYFFIFYFAELQHVPSNVGMESYSVSLVATKNATLPPILNAMEMYLVKPITAVATDPGDARAMMAIQDNFGVVKNWMGDPCTPKAFIWRGLNCSYPPASPSEIMGLNLSSFGLVGAISTNFRDLKALQYLDLSHNNLSGPIPNFLGKLSSLMFLDLSSNDLSGPIPYSLLQRSQNGSLSLRVGGNANLCGNDTSCRPVRKKINGSLLSAIVIVPIVTAIALFVILFLLRQMLKGKAKRKATGHEDGSALLGSREFSYKELKHITNNFSQQVGKGGFGPVFLGYLENGNPVAVKVRSESSSQGGKEFLAEAQHLTRIHHKNLVSLIGYCKDKNHLALVYEYMPEGSLQDHLRATSTSKPLTWKQRLQIALDAAHGLEYLHIACKPALIHRDVKSRNILLTTDLGAKIADFGLTKAFSDSETHITTEPAGTIGYLDPEYFRSYHISEKSDLYSFGVVLLELITGHAPVIPISDSMSIHIGEWVHESLDHGNIESIVDAKMGGDYDINSVWKAADLALHCKQDVSRERPTMAEVVAQLKECLELENRCSERRGNLSSNDDNLTCPGEGSALEVEEEETQQQQGGEIQAAAGPAMR</sequence>
<dbReference type="InterPro" id="IPR001245">
    <property type="entry name" value="Ser-Thr/Tyr_kinase_cat_dom"/>
</dbReference>
<dbReference type="PRINTS" id="PR00019">
    <property type="entry name" value="LEURICHRPT"/>
</dbReference>
<dbReference type="GO" id="GO:0004674">
    <property type="term" value="F:protein serine/threonine kinase activity"/>
    <property type="evidence" value="ECO:0007669"/>
    <property type="project" value="UniProtKB-KW"/>
</dbReference>
<comment type="catalytic activity">
    <reaction evidence="17">
        <text>L-seryl-[protein] + ATP = O-phospho-L-seryl-[protein] + ADP + H(+)</text>
        <dbReference type="Rhea" id="RHEA:17989"/>
        <dbReference type="Rhea" id="RHEA-COMP:9863"/>
        <dbReference type="Rhea" id="RHEA-COMP:11604"/>
        <dbReference type="ChEBI" id="CHEBI:15378"/>
        <dbReference type="ChEBI" id="CHEBI:29999"/>
        <dbReference type="ChEBI" id="CHEBI:30616"/>
        <dbReference type="ChEBI" id="CHEBI:83421"/>
        <dbReference type="ChEBI" id="CHEBI:456216"/>
        <dbReference type="EC" id="2.7.11.1"/>
    </reaction>
</comment>
<keyword evidence="13 19" id="KW-1133">Transmembrane helix</keyword>
<keyword evidence="9" id="KW-0677">Repeat</keyword>
<evidence type="ECO:0000256" key="10">
    <source>
        <dbReference type="ARBA" id="ARBA00022741"/>
    </source>
</evidence>
<keyword evidence="22" id="KW-1185">Reference proteome</keyword>
<dbReference type="GO" id="GO:0016020">
    <property type="term" value="C:membrane"/>
    <property type="evidence" value="ECO:0007669"/>
    <property type="project" value="UniProtKB-SubCell"/>
</dbReference>
<feature type="region of interest" description="Disordered" evidence="18">
    <location>
        <begin position="782"/>
        <end position="826"/>
    </location>
</feature>
<protein>
    <recommendedName>
        <fullName evidence="2">non-specific serine/threonine protein kinase</fullName>
        <ecNumber evidence="2">2.7.11.1</ecNumber>
    </recommendedName>
</protein>
<dbReference type="Pfam" id="PF12819">
    <property type="entry name" value="Malectin_like"/>
    <property type="match status" value="1"/>
</dbReference>
<evidence type="ECO:0000256" key="5">
    <source>
        <dbReference type="ARBA" id="ARBA00022614"/>
    </source>
</evidence>
<evidence type="ECO:0000256" key="15">
    <source>
        <dbReference type="ARBA" id="ARBA00023170"/>
    </source>
</evidence>
<dbReference type="GO" id="GO:0005524">
    <property type="term" value="F:ATP binding"/>
    <property type="evidence" value="ECO:0007669"/>
    <property type="project" value="UniProtKB-KW"/>
</dbReference>
<dbReference type="InterPro" id="IPR011009">
    <property type="entry name" value="Kinase-like_dom_sf"/>
</dbReference>
<proteinExistence type="predicted"/>
<evidence type="ECO:0000256" key="8">
    <source>
        <dbReference type="ARBA" id="ARBA00022729"/>
    </source>
</evidence>
<accession>A0A3B6NKP8</accession>
<dbReference type="InterPro" id="IPR024788">
    <property type="entry name" value="Malectin-like_Carb-bd_dom"/>
</dbReference>
<dbReference type="PANTHER" id="PTHR45631:SF148">
    <property type="entry name" value="PROTEIN KINASE DOMAIN-CONTAINING PROTEIN"/>
    <property type="match status" value="1"/>
</dbReference>
<dbReference type="InterPro" id="IPR032675">
    <property type="entry name" value="LRR_dom_sf"/>
</dbReference>
<keyword evidence="8" id="KW-0732">Signal</keyword>